<keyword evidence="3" id="KW-1185">Reference proteome</keyword>
<evidence type="ECO:0000256" key="1">
    <source>
        <dbReference type="SAM" id="MobiDB-lite"/>
    </source>
</evidence>
<gene>
    <name evidence="2" type="ordered locus">MSMEG_6534</name>
</gene>
<protein>
    <submittedName>
        <fullName evidence="2">Uncharacterized protein</fullName>
    </submittedName>
</protein>
<dbReference type="STRING" id="246196.MSMEG_6534"/>
<dbReference type="PATRIC" id="fig|246196.19.peg.6358"/>
<reference evidence="2 3" key="1">
    <citation type="submission" date="2006-10" db="EMBL/GenBank/DDBJ databases">
        <authorList>
            <person name="Fleischmann R.D."/>
            <person name="Dodson R.J."/>
            <person name="Haft D.H."/>
            <person name="Merkel J.S."/>
            <person name="Nelson W.C."/>
            <person name="Fraser C.M."/>
        </authorList>
    </citation>
    <scope>NUCLEOTIDE SEQUENCE [LARGE SCALE GENOMIC DNA]</scope>
    <source>
        <strain evidence="3">ATCC 700084 / mc(2)155</strain>
    </source>
</reference>
<organism evidence="2 3">
    <name type="scientific">Mycolicibacterium smegmatis (strain ATCC 700084 / mc(2)155)</name>
    <name type="common">Mycobacterium smegmatis</name>
    <dbReference type="NCBI Taxonomy" id="246196"/>
    <lineage>
        <taxon>Bacteria</taxon>
        <taxon>Bacillati</taxon>
        <taxon>Actinomycetota</taxon>
        <taxon>Actinomycetes</taxon>
        <taxon>Mycobacteriales</taxon>
        <taxon>Mycobacteriaceae</taxon>
        <taxon>Mycolicibacterium</taxon>
    </lineage>
</organism>
<feature type="region of interest" description="Disordered" evidence="1">
    <location>
        <begin position="1"/>
        <end position="43"/>
    </location>
</feature>
<dbReference type="KEGG" id="msm:MSMEG_6534"/>
<evidence type="ECO:0000313" key="2">
    <source>
        <dbReference type="EMBL" id="ABK71403.1"/>
    </source>
</evidence>
<feature type="compositionally biased region" description="Basic and acidic residues" evidence="1">
    <location>
        <begin position="30"/>
        <end position="43"/>
    </location>
</feature>
<dbReference type="EMBL" id="CP000480">
    <property type="protein sequence ID" value="ABK71403.1"/>
    <property type="molecule type" value="Genomic_DNA"/>
</dbReference>
<proteinExistence type="predicted"/>
<dbReference type="AlphaFoldDB" id="A0R6F9"/>
<accession>A0R6F9</accession>
<dbReference type="KEGG" id="msb:LJ00_32300"/>
<dbReference type="Proteomes" id="UP000000757">
    <property type="component" value="Chromosome"/>
</dbReference>
<sequence>MCSVRHSCPPGPPGRHAAALGPVSTIPRCDLQHKSLQDMSRRP</sequence>
<name>A0R6F9_MYCS2</name>
<evidence type="ECO:0000313" key="3">
    <source>
        <dbReference type="Proteomes" id="UP000000757"/>
    </source>
</evidence>